<dbReference type="InterPro" id="IPR015813">
    <property type="entry name" value="Pyrv/PenolPyrv_kinase-like_dom"/>
</dbReference>
<accession>A0A919KU85</accession>
<reference evidence="1" key="2">
    <citation type="submission" date="2020-09" db="EMBL/GenBank/DDBJ databases">
        <authorList>
            <person name="Sun Q."/>
            <person name="Ohkuma M."/>
        </authorList>
    </citation>
    <scope>NUCLEOTIDE SEQUENCE</scope>
    <source>
        <strain evidence="1">JCM 5069</strain>
    </source>
</reference>
<proteinExistence type="predicted"/>
<dbReference type="Pfam" id="PF13714">
    <property type="entry name" value="PEP_mutase"/>
    <property type="match status" value="1"/>
</dbReference>
<evidence type="ECO:0000313" key="2">
    <source>
        <dbReference type="Proteomes" id="UP000603708"/>
    </source>
</evidence>
<dbReference type="InterPro" id="IPR018523">
    <property type="entry name" value="Isocitrate_lyase_ph_CS"/>
</dbReference>
<reference evidence="1" key="1">
    <citation type="journal article" date="2014" name="Int. J. Syst. Evol. Microbiol.">
        <title>Complete genome sequence of Corynebacterium casei LMG S-19264T (=DSM 44701T), isolated from a smear-ripened cheese.</title>
        <authorList>
            <consortium name="US DOE Joint Genome Institute (JGI-PGF)"/>
            <person name="Walter F."/>
            <person name="Albersmeier A."/>
            <person name="Kalinowski J."/>
            <person name="Ruckert C."/>
        </authorList>
    </citation>
    <scope>NUCLEOTIDE SEQUENCE</scope>
    <source>
        <strain evidence="1">JCM 5069</strain>
    </source>
</reference>
<dbReference type="InterPro" id="IPR039556">
    <property type="entry name" value="ICL/PEPM"/>
</dbReference>
<dbReference type="EMBL" id="BNCD01000002">
    <property type="protein sequence ID" value="GHH73375.1"/>
    <property type="molecule type" value="Genomic_DNA"/>
</dbReference>
<name>A0A919KU85_9ACTN</name>
<dbReference type="RefSeq" id="WP_189929798.1">
    <property type="nucleotide sequence ID" value="NZ_BNCD01000002.1"/>
</dbReference>
<keyword evidence="1" id="KW-0456">Lyase</keyword>
<dbReference type="PANTHER" id="PTHR42905:SF5">
    <property type="entry name" value="CARBOXYVINYL-CARBOXYPHOSPHONATE PHOSPHORYLMUTASE, CHLOROPLASTIC"/>
    <property type="match status" value="1"/>
</dbReference>
<dbReference type="AlphaFoldDB" id="A0A919KU85"/>
<keyword evidence="2" id="KW-1185">Reference proteome</keyword>
<sequence>MADLLDGRTDGPRRLRELLAGRAPVVAPGAYDAMSALLVEQAGFPAVYMTGFGTAASLLGRPDVGLLTMIEMTGAARRIVSAVDVPVIADADDGYGNAVNVIRTVHEYEAAGVAAIHLEDQVAPKRCGHMDGKEVIPAATMVGKIEAAVAARRNPDFTIIARTDAHAVEGFDAAVARARRYREAGADVLFIEALRTEAEIEAAAGAFPDVPLLFNWAEGGRTPPLGLDRLTELGYRLVILPLTALLAATQAITAVLAGVRRVGTPEEAVACLPGLDDFFGTVGLPGVLALGERFDHG</sequence>
<dbReference type="PROSITE" id="PS00161">
    <property type="entry name" value="ISOCITRATE_LYASE"/>
    <property type="match status" value="1"/>
</dbReference>
<evidence type="ECO:0000313" key="1">
    <source>
        <dbReference type="EMBL" id="GHH73375.1"/>
    </source>
</evidence>
<dbReference type="Proteomes" id="UP000603708">
    <property type="component" value="Unassembled WGS sequence"/>
</dbReference>
<dbReference type="InterPro" id="IPR040442">
    <property type="entry name" value="Pyrv_kinase-like_dom_sf"/>
</dbReference>
<protein>
    <submittedName>
        <fullName evidence="1">Isocitrate lyase family enzyme</fullName>
    </submittedName>
</protein>
<organism evidence="1 2">
    <name type="scientific">Streptomyces sulfonofaciens</name>
    <dbReference type="NCBI Taxonomy" id="68272"/>
    <lineage>
        <taxon>Bacteria</taxon>
        <taxon>Bacillati</taxon>
        <taxon>Actinomycetota</taxon>
        <taxon>Actinomycetes</taxon>
        <taxon>Kitasatosporales</taxon>
        <taxon>Streptomycetaceae</taxon>
        <taxon>Streptomyces</taxon>
    </lineage>
</organism>
<gene>
    <name evidence="1" type="ORF">GCM10018793_12050</name>
</gene>
<dbReference type="Gene3D" id="3.20.20.60">
    <property type="entry name" value="Phosphoenolpyruvate-binding domains"/>
    <property type="match status" value="1"/>
</dbReference>
<dbReference type="GO" id="GO:0016833">
    <property type="term" value="F:oxo-acid-lyase activity"/>
    <property type="evidence" value="ECO:0007669"/>
    <property type="project" value="UniProtKB-ARBA"/>
</dbReference>
<dbReference type="SUPFAM" id="SSF51621">
    <property type="entry name" value="Phosphoenolpyruvate/pyruvate domain"/>
    <property type="match status" value="1"/>
</dbReference>
<dbReference type="PANTHER" id="PTHR42905">
    <property type="entry name" value="PHOSPHOENOLPYRUVATE CARBOXYLASE"/>
    <property type="match status" value="1"/>
</dbReference>
<comment type="caution">
    <text evidence="1">The sequence shown here is derived from an EMBL/GenBank/DDBJ whole genome shotgun (WGS) entry which is preliminary data.</text>
</comment>
<dbReference type="CDD" id="cd00377">
    <property type="entry name" value="ICL_PEPM"/>
    <property type="match status" value="1"/>
</dbReference>